<evidence type="ECO:0000256" key="1">
    <source>
        <dbReference type="ARBA" id="ARBA00022676"/>
    </source>
</evidence>
<evidence type="ECO:0000256" key="2">
    <source>
        <dbReference type="ARBA" id="ARBA00022679"/>
    </source>
</evidence>
<dbReference type="Pfam" id="PF01531">
    <property type="entry name" value="Glyco_transf_11"/>
    <property type="match status" value="1"/>
</dbReference>
<gene>
    <name evidence="3" type="ORF">MTO99_01545</name>
</gene>
<evidence type="ECO:0000313" key="4">
    <source>
        <dbReference type="Proteomes" id="UP000832097"/>
    </source>
</evidence>
<keyword evidence="1" id="KW-0328">Glycosyltransferase</keyword>
<name>A0ABY4C0H1_9MICO</name>
<organism evidence="3 4">
    <name type="scientific">Agromyces larvae</name>
    <dbReference type="NCBI Taxonomy" id="2929802"/>
    <lineage>
        <taxon>Bacteria</taxon>
        <taxon>Bacillati</taxon>
        <taxon>Actinomycetota</taxon>
        <taxon>Actinomycetes</taxon>
        <taxon>Micrococcales</taxon>
        <taxon>Microbacteriaceae</taxon>
        <taxon>Agromyces</taxon>
    </lineage>
</organism>
<keyword evidence="2" id="KW-0808">Transferase</keyword>
<dbReference type="PANTHER" id="PTHR11927:SF9">
    <property type="entry name" value="L-FUCOSYLTRANSFERASE"/>
    <property type="match status" value="1"/>
</dbReference>
<evidence type="ECO:0000313" key="3">
    <source>
        <dbReference type="EMBL" id="UOE44504.1"/>
    </source>
</evidence>
<protein>
    <submittedName>
        <fullName evidence="3">Alpha-1,2-fucosyltransferase</fullName>
    </submittedName>
</protein>
<proteinExistence type="predicted"/>
<dbReference type="PANTHER" id="PTHR11927">
    <property type="entry name" value="GALACTOSIDE 2-L-FUCOSYLTRANSFERASE"/>
    <property type="match status" value="1"/>
</dbReference>
<reference evidence="3 4" key="1">
    <citation type="submission" date="2022-03" db="EMBL/GenBank/DDBJ databases">
        <title>Mucilaginibacter sp. isolated from the gut of Protaetia brevitarsis seulensis larvae.</title>
        <authorList>
            <person name="Won M."/>
            <person name="Kim S.-J."/>
            <person name="Kwon S.-W."/>
        </authorList>
    </citation>
    <scope>NUCLEOTIDE SEQUENCE [LARGE SCALE GENOMIC DNA]</scope>
    <source>
        <strain evidence="3 4">CFWR-12</strain>
    </source>
</reference>
<dbReference type="InterPro" id="IPR002516">
    <property type="entry name" value="Glyco_trans_11"/>
</dbReference>
<dbReference type="CDD" id="cd11301">
    <property type="entry name" value="Fut1_Fut2_like"/>
    <property type="match status" value="1"/>
</dbReference>
<dbReference type="RefSeq" id="WP_243556369.1">
    <property type="nucleotide sequence ID" value="NZ_CP094528.1"/>
</dbReference>
<keyword evidence="4" id="KW-1185">Reference proteome</keyword>
<accession>A0ABY4C0H1</accession>
<dbReference type="Proteomes" id="UP000832097">
    <property type="component" value="Chromosome"/>
</dbReference>
<dbReference type="EMBL" id="CP094528">
    <property type="protein sequence ID" value="UOE44504.1"/>
    <property type="molecule type" value="Genomic_DNA"/>
</dbReference>
<sequence>MAAVRDISDGICAYLQGGFGNQLFILAAAWEQAERLDCPLYVDASRFIASDPIERTKETPWGFQLAGVAFDGTVLREDSPWYRNSPRRPAAIRHPGRGSTRLKVYRQPTLNFHDTVNRVTPGTTLFGYFQAWRYFEGVSDQLAAALTGAKISAPESEQLARLCQAETITAHVRRGDYLTPQAARHHGIASATYFTRAISLLRQLQSDTSRVRVFSDSPDLVRDELAELQELDFVEDTGILGNVATLIAMSNGVGFAMSNSSFSWWAAWLLSRRDPNAPVVAPRPWQADGQSGHDLLLPNWHTLDAR</sequence>